<feature type="domain" description="DUF7814" evidence="6">
    <location>
        <begin position="249"/>
        <end position="473"/>
    </location>
</feature>
<feature type="domain" description="DUF7149" evidence="5">
    <location>
        <begin position="9"/>
        <end position="247"/>
    </location>
</feature>
<evidence type="ECO:0000313" key="7">
    <source>
        <dbReference type="EMBL" id="SBV95469.1"/>
    </source>
</evidence>
<evidence type="ECO:0000256" key="4">
    <source>
        <dbReference type="ARBA" id="ARBA00047942"/>
    </source>
</evidence>
<dbReference type="GO" id="GO:0009007">
    <property type="term" value="F:site-specific DNA-methyltransferase (adenine-specific) activity"/>
    <property type="evidence" value="ECO:0007669"/>
    <property type="project" value="UniProtKB-EC"/>
</dbReference>
<dbReference type="InterPro" id="IPR055573">
    <property type="entry name" value="DUF7149"/>
</dbReference>
<dbReference type="RefSeq" id="WP_183307734.1">
    <property type="nucleotide sequence ID" value="NZ_LT599021.1"/>
</dbReference>
<dbReference type="SUPFAM" id="SSF53335">
    <property type="entry name" value="S-adenosyl-L-methionine-dependent methyltransferases"/>
    <property type="match status" value="1"/>
</dbReference>
<dbReference type="InterPro" id="IPR056716">
    <property type="entry name" value="DUF7814"/>
</dbReference>
<sequence>MKNKSQQKKIKQVIKPAYLKIRPERSQIELFKEEFIQLLDRIKNNPKETEEFHKNLIIEFLNATYYRNKFYINTLGHNDLVIHNGDKSSSSVGVLIEVKRPSNKDEMLKEGNFNVKSFQELILYYFRERKTKKNYELRHLIITNINEWYIFDAQDFERLFYNNTRLRKDFEKFEEKILTGTSTNFFYNTIAPQYIKEVEHELSYTYFDIKDYEKNIRNDNKKDDKKLITLYKFLSPTHLLKLPFSKDYNELDKDFYNELLHILGLEETSKGAQKIIVRKSNRDNGSLIENTIFELESRGISKVSNIQQYGTNKDEQLFNIALDLSITWINRILFLKLLEAQIINYKNDKNYSFLSLDKIDGYDDLNSLFFHILAIKEENRRESYITEKFAHVPYLNSSLFEYTELELNTFTISALPDKAKIKLYTRSILKKKKDKNVEDTTLYPLKYLLNFLDAYDFSSEGGEDIQEENRALISASVLGLIFEKINGYKDGSFFTPSFITMYMCRDTITKAVLQKFKDRKGWDCKNIIELYNKIDSIEEANDIVNSITICDPSVGSGHFLVSSLNELIYIKSELGLQNYLWSIQI</sequence>
<evidence type="ECO:0000259" key="6">
    <source>
        <dbReference type="Pfam" id="PF25120"/>
    </source>
</evidence>
<keyword evidence="2" id="KW-0489">Methyltransferase</keyword>
<evidence type="ECO:0000256" key="2">
    <source>
        <dbReference type="ARBA" id="ARBA00022603"/>
    </source>
</evidence>
<dbReference type="PRINTS" id="PR00507">
    <property type="entry name" value="N12N6MTFRASE"/>
</dbReference>
<comment type="catalytic activity">
    <reaction evidence="4">
        <text>a 2'-deoxyadenosine in DNA + S-adenosyl-L-methionine = an N(6)-methyl-2'-deoxyadenosine in DNA + S-adenosyl-L-homocysteine + H(+)</text>
        <dbReference type="Rhea" id="RHEA:15197"/>
        <dbReference type="Rhea" id="RHEA-COMP:12418"/>
        <dbReference type="Rhea" id="RHEA-COMP:12419"/>
        <dbReference type="ChEBI" id="CHEBI:15378"/>
        <dbReference type="ChEBI" id="CHEBI:57856"/>
        <dbReference type="ChEBI" id="CHEBI:59789"/>
        <dbReference type="ChEBI" id="CHEBI:90615"/>
        <dbReference type="ChEBI" id="CHEBI:90616"/>
        <dbReference type="EC" id="2.1.1.72"/>
    </reaction>
</comment>
<protein>
    <recommendedName>
        <fullName evidence="1">site-specific DNA-methyltransferase (adenine-specific)</fullName>
        <ecNumber evidence="1">2.1.1.72</ecNumber>
    </recommendedName>
</protein>
<evidence type="ECO:0000256" key="1">
    <source>
        <dbReference type="ARBA" id="ARBA00011900"/>
    </source>
</evidence>
<dbReference type="EMBL" id="FLUL01000001">
    <property type="protein sequence ID" value="SBV95469.1"/>
    <property type="molecule type" value="Genomic_DNA"/>
</dbReference>
<dbReference type="InterPro" id="IPR050953">
    <property type="entry name" value="N4_N6_ade-DNA_methylase"/>
</dbReference>
<reference evidence="7" key="1">
    <citation type="submission" date="2016-04" db="EMBL/GenBank/DDBJ databases">
        <authorList>
            <person name="Evans L.H."/>
            <person name="Alamgir A."/>
            <person name="Owens N."/>
            <person name="Weber N.D."/>
            <person name="Virtaneva K."/>
            <person name="Barbian K."/>
            <person name="Babar A."/>
            <person name="Rosenke K."/>
        </authorList>
    </citation>
    <scope>NUCLEOTIDE SEQUENCE</scope>
    <source>
        <strain evidence="7">86-2</strain>
    </source>
</reference>
<accession>A0A212J7S4</accession>
<dbReference type="GO" id="GO:0032259">
    <property type="term" value="P:methylation"/>
    <property type="evidence" value="ECO:0007669"/>
    <property type="project" value="UniProtKB-KW"/>
</dbReference>
<keyword evidence="3" id="KW-0808">Transferase</keyword>
<dbReference type="PANTHER" id="PTHR33841:SF1">
    <property type="entry name" value="DNA METHYLTRANSFERASE A"/>
    <property type="match status" value="1"/>
</dbReference>
<dbReference type="EC" id="2.1.1.72" evidence="1"/>
<dbReference type="Gene3D" id="3.40.50.150">
    <property type="entry name" value="Vaccinia Virus protein VP39"/>
    <property type="match status" value="1"/>
</dbReference>
<evidence type="ECO:0000256" key="3">
    <source>
        <dbReference type="ARBA" id="ARBA00022679"/>
    </source>
</evidence>
<dbReference type="Pfam" id="PF25120">
    <property type="entry name" value="DUF7814"/>
    <property type="match status" value="1"/>
</dbReference>
<dbReference type="InterPro" id="IPR029063">
    <property type="entry name" value="SAM-dependent_MTases_sf"/>
</dbReference>
<name>A0A212J7S4_9BACT</name>
<proteinExistence type="predicted"/>
<evidence type="ECO:0000259" key="5">
    <source>
        <dbReference type="Pfam" id="PF23653"/>
    </source>
</evidence>
<dbReference type="Pfam" id="PF23653">
    <property type="entry name" value="DUF7149"/>
    <property type="match status" value="1"/>
</dbReference>
<dbReference type="AlphaFoldDB" id="A0A212J7S4"/>
<organism evidence="7">
    <name type="scientific">uncultured Dysgonomonas sp</name>
    <dbReference type="NCBI Taxonomy" id="206096"/>
    <lineage>
        <taxon>Bacteria</taxon>
        <taxon>Pseudomonadati</taxon>
        <taxon>Bacteroidota</taxon>
        <taxon>Bacteroidia</taxon>
        <taxon>Bacteroidales</taxon>
        <taxon>Dysgonomonadaceae</taxon>
        <taxon>Dysgonomonas</taxon>
        <taxon>environmental samples</taxon>
    </lineage>
</organism>
<gene>
    <name evidence="7" type="ORF">KL86DYS2_10915</name>
</gene>
<dbReference type="PANTHER" id="PTHR33841">
    <property type="entry name" value="DNA METHYLTRANSFERASE YEEA-RELATED"/>
    <property type="match status" value="1"/>
</dbReference>